<organism evidence="1 2">
    <name type="scientific">Pelomonas candidula</name>
    <dbReference type="NCBI Taxonomy" id="3299025"/>
    <lineage>
        <taxon>Bacteria</taxon>
        <taxon>Pseudomonadati</taxon>
        <taxon>Pseudomonadota</taxon>
        <taxon>Betaproteobacteria</taxon>
        <taxon>Burkholderiales</taxon>
        <taxon>Sphaerotilaceae</taxon>
        <taxon>Roseateles</taxon>
    </lineage>
</organism>
<reference evidence="1 2" key="1">
    <citation type="submission" date="2024-08" db="EMBL/GenBank/DDBJ databases">
        <authorList>
            <person name="Lu H."/>
        </authorList>
    </citation>
    <scope>NUCLEOTIDE SEQUENCE [LARGE SCALE GENOMIC DNA]</scope>
    <source>
        <strain evidence="1 2">BYS78W</strain>
    </source>
</reference>
<dbReference type="RefSeq" id="WP_394405655.1">
    <property type="nucleotide sequence ID" value="NZ_JBIGIC010000001.1"/>
</dbReference>
<accession>A0ABW7H5M6</accession>
<evidence type="ECO:0008006" key="3">
    <source>
        <dbReference type="Google" id="ProtNLM"/>
    </source>
</evidence>
<evidence type="ECO:0000313" key="1">
    <source>
        <dbReference type="EMBL" id="MFG6485207.1"/>
    </source>
</evidence>
<gene>
    <name evidence="1" type="ORF">ACG04R_00915</name>
</gene>
<protein>
    <recommendedName>
        <fullName evidence="3">XRE family transcriptional regulator</fullName>
    </recommendedName>
</protein>
<name>A0ABW7H5M6_9BURK</name>
<sequence>MNFSDLLNAFAQAKNGATGRALANALAVSTQDLDNFTSRRRVLPNIALVKISEELSIELVKVIALSEGTRPDMTQHEANFWGQYID</sequence>
<comment type="caution">
    <text evidence="1">The sequence shown here is derived from an EMBL/GenBank/DDBJ whole genome shotgun (WGS) entry which is preliminary data.</text>
</comment>
<keyword evidence="2" id="KW-1185">Reference proteome</keyword>
<dbReference type="EMBL" id="JBIGIC010000001">
    <property type="protein sequence ID" value="MFG6485207.1"/>
    <property type="molecule type" value="Genomic_DNA"/>
</dbReference>
<dbReference type="Proteomes" id="UP001606134">
    <property type="component" value="Unassembled WGS sequence"/>
</dbReference>
<proteinExistence type="predicted"/>
<evidence type="ECO:0000313" key="2">
    <source>
        <dbReference type="Proteomes" id="UP001606134"/>
    </source>
</evidence>